<dbReference type="InterPro" id="IPR025714">
    <property type="entry name" value="Methyltranfer_dom"/>
</dbReference>
<accession>A0A2C9LNE7</accession>
<dbReference type="Proteomes" id="UP000076420">
    <property type="component" value="Unassembled WGS sequence"/>
</dbReference>
<dbReference type="EnsemblMetazoa" id="BGLB033074-RB">
    <property type="protein sequence ID" value="BGLB033074-PB"/>
    <property type="gene ID" value="BGLB033074"/>
</dbReference>
<dbReference type="PANTHER" id="PTHR12496:SF9">
    <property type="entry name" value="METHYLTRANSFERASE-LIKE PROTEIN 25-RELATED"/>
    <property type="match status" value="1"/>
</dbReference>
<protein>
    <recommendedName>
        <fullName evidence="1">Methyltransferase domain-containing protein</fullName>
    </recommendedName>
</protein>
<reference evidence="2" key="1">
    <citation type="submission" date="2020-05" db="UniProtKB">
        <authorList>
            <consortium name="EnsemblMetazoa"/>
        </authorList>
    </citation>
    <scope>IDENTIFICATION</scope>
    <source>
        <strain evidence="2">BB02</strain>
    </source>
</reference>
<dbReference type="PANTHER" id="PTHR12496">
    <property type="entry name" value="CGI-41 METHYLTRANSFERASE"/>
    <property type="match status" value="1"/>
</dbReference>
<dbReference type="OrthoDB" id="10258156at2759"/>
<name>A0A2C9LNE7_BIOGL</name>
<dbReference type="VEuPathDB" id="VectorBase:BGLAX_035648"/>
<dbReference type="InterPro" id="IPR052220">
    <property type="entry name" value="METTL25"/>
</dbReference>
<dbReference type="VEuPathDB" id="VectorBase:BGLB033074"/>
<dbReference type="KEGG" id="bgt:106057643"/>
<organism evidence="2 3">
    <name type="scientific">Biomphalaria glabrata</name>
    <name type="common">Bloodfluke planorb</name>
    <name type="synonym">Freshwater snail</name>
    <dbReference type="NCBI Taxonomy" id="6526"/>
    <lineage>
        <taxon>Eukaryota</taxon>
        <taxon>Metazoa</taxon>
        <taxon>Spiralia</taxon>
        <taxon>Lophotrochozoa</taxon>
        <taxon>Mollusca</taxon>
        <taxon>Gastropoda</taxon>
        <taxon>Heterobranchia</taxon>
        <taxon>Euthyneura</taxon>
        <taxon>Panpulmonata</taxon>
        <taxon>Hygrophila</taxon>
        <taxon>Lymnaeoidea</taxon>
        <taxon>Planorbidae</taxon>
        <taxon>Biomphalaria</taxon>
    </lineage>
</organism>
<feature type="domain" description="Methyltransferase" evidence="1">
    <location>
        <begin position="157"/>
        <end position="354"/>
    </location>
</feature>
<evidence type="ECO:0000259" key="1">
    <source>
        <dbReference type="Pfam" id="PF13679"/>
    </source>
</evidence>
<evidence type="ECO:0000313" key="2">
    <source>
        <dbReference type="EnsemblMetazoa" id="BGLB033074-PB"/>
    </source>
</evidence>
<gene>
    <name evidence="2" type="primary">106057643</name>
</gene>
<sequence length="540" mass="60844">MVRKPKDKVKTVKIVTTDQMDEKTNEMTTNITQRQSGKENKLKQCQAAIQKVWTFLEQYVPFCNTHGAEFLSHDHWEKYLPPEAQKELLCMSDEDLVKLPLCFNETETATDSQWLYSYIKQAYMCHLENLNVLSTLSEAVSKNSGFEKSRTEAMSIKKGHEVSIMSQAVSAMFNSTAADMVVDVGSGKGYLGAELSRTFNIPVLGLDSQETNTHGAKRRELILNKRFKKKKQQIETKNTKTEVSVASNQSCLDTCITDQNLEQRLQSVNNLDDVPVKYVPMTVFVQPDMGLRNIIQHIGPQLCSTCDNIDRLHFVLTGLHTCGSLAVTLMKLFLQDPGAVALVSVGCCYQQMEEVHYTDGDPTDSDSKHFPLSKLGKKMKMYLGRNARNLASQSLHRIQASKQLQGKDFYWRALLDVIIRNLGLSVPEKIKGIRGLNKKCPTFKDYALRALSILGVSPELVPDDSLHLTETLHQDNEKKLAALFQVKLVLAPVIETMILLDRLMFLLEQDTVESTHLVRLFDPLTSPRCYCLLSVKTSGT</sequence>
<dbReference type="InterPro" id="IPR029063">
    <property type="entry name" value="SAM-dependent_MTases_sf"/>
</dbReference>
<dbReference type="SUPFAM" id="SSF53335">
    <property type="entry name" value="S-adenosyl-L-methionine-dependent methyltransferases"/>
    <property type="match status" value="1"/>
</dbReference>
<proteinExistence type="predicted"/>
<dbReference type="Pfam" id="PF13679">
    <property type="entry name" value="Methyltransf_32"/>
    <property type="match status" value="1"/>
</dbReference>
<evidence type="ECO:0000313" key="3">
    <source>
        <dbReference type="Proteomes" id="UP000076420"/>
    </source>
</evidence>
<dbReference type="STRING" id="6526.A0A2C9LNE7"/>
<dbReference type="AlphaFoldDB" id="A0A2C9LNE7"/>